<keyword evidence="2" id="KW-1185">Reference proteome</keyword>
<dbReference type="EMBL" id="CM016554">
    <property type="protein sequence ID" value="TKW29708.1"/>
    <property type="molecule type" value="Genomic_DNA"/>
</dbReference>
<sequence>MELEACSWGLVCAWSGQYMLSVPPNRQLVGNRPVHVTILEEWEGAAFYDPSTFWKLLKKNQVGLAKVDSWSNRAGFRGSTTAPRIGSRTTPRRGRQCAQCFPKFLLASPSFHGGRGALPSAGGHPSDLTYLAGGGSAEA</sequence>
<dbReference type="Proteomes" id="UP000298652">
    <property type="component" value="Chromosome 3"/>
</dbReference>
<evidence type="ECO:0000313" key="1">
    <source>
        <dbReference type="EMBL" id="TKW29708.1"/>
    </source>
</evidence>
<dbReference type="Gramene" id="TKW29708">
    <property type="protein sequence ID" value="TKW29708"/>
    <property type="gene ID" value="SEVIR_3G413650v2"/>
</dbReference>
<evidence type="ECO:0000313" key="2">
    <source>
        <dbReference type="Proteomes" id="UP000298652"/>
    </source>
</evidence>
<name>A0A4U6VJD8_SETVI</name>
<dbReference type="AlphaFoldDB" id="A0A4U6VJD8"/>
<organism evidence="1 2">
    <name type="scientific">Setaria viridis</name>
    <name type="common">Green bristlegrass</name>
    <name type="synonym">Setaria italica subsp. viridis</name>
    <dbReference type="NCBI Taxonomy" id="4556"/>
    <lineage>
        <taxon>Eukaryota</taxon>
        <taxon>Viridiplantae</taxon>
        <taxon>Streptophyta</taxon>
        <taxon>Embryophyta</taxon>
        <taxon>Tracheophyta</taxon>
        <taxon>Spermatophyta</taxon>
        <taxon>Magnoliopsida</taxon>
        <taxon>Liliopsida</taxon>
        <taxon>Poales</taxon>
        <taxon>Poaceae</taxon>
        <taxon>PACMAD clade</taxon>
        <taxon>Panicoideae</taxon>
        <taxon>Panicodae</taxon>
        <taxon>Paniceae</taxon>
        <taxon>Cenchrinae</taxon>
        <taxon>Setaria</taxon>
    </lineage>
</organism>
<protein>
    <submittedName>
        <fullName evidence="1">Uncharacterized protein</fullName>
    </submittedName>
</protein>
<gene>
    <name evidence="1" type="ORF">SEVIR_3G413650v2</name>
</gene>
<accession>A0A4U6VJD8</accession>
<proteinExistence type="predicted"/>
<reference evidence="1" key="1">
    <citation type="submission" date="2019-03" db="EMBL/GenBank/DDBJ databases">
        <title>WGS assembly of Setaria viridis.</title>
        <authorList>
            <person name="Huang P."/>
            <person name="Jenkins J."/>
            <person name="Grimwood J."/>
            <person name="Barry K."/>
            <person name="Healey A."/>
            <person name="Mamidi S."/>
            <person name="Sreedasyam A."/>
            <person name="Shu S."/>
            <person name="Feldman M."/>
            <person name="Wu J."/>
            <person name="Yu Y."/>
            <person name="Chen C."/>
            <person name="Johnson J."/>
            <person name="Rokhsar D."/>
            <person name="Baxter I."/>
            <person name="Schmutz J."/>
            <person name="Brutnell T."/>
            <person name="Kellogg E."/>
        </authorList>
    </citation>
    <scope>NUCLEOTIDE SEQUENCE [LARGE SCALE GENOMIC DNA]</scope>
</reference>